<comment type="function">
    <text evidence="9">Component of the transport system for branched-chain amino acids.</text>
</comment>
<keyword evidence="6 9" id="KW-0029">Amino-acid transport</keyword>
<feature type="transmembrane region" description="Helical" evidence="9">
    <location>
        <begin position="325"/>
        <end position="346"/>
    </location>
</feature>
<feature type="transmembrane region" description="Helical" evidence="9">
    <location>
        <begin position="197"/>
        <end position="219"/>
    </location>
</feature>
<evidence type="ECO:0000256" key="2">
    <source>
        <dbReference type="ARBA" id="ARBA00008540"/>
    </source>
</evidence>
<feature type="transmembrane region" description="Helical" evidence="9">
    <location>
        <begin position="42"/>
        <end position="62"/>
    </location>
</feature>
<proteinExistence type="inferred from homology"/>
<feature type="transmembrane region" description="Helical" evidence="9">
    <location>
        <begin position="352"/>
        <end position="371"/>
    </location>
</feature>
<dbReference type="PANTHER" id="PTHR30588:SF0">
    <property type="entry name" value="BRANCHED-CHAIN AMINO ACID PERMEASE BRNQ"/>
    <property type="match status" value="1"/>
</dbReference>
<feature type="transmembrane region" description="Helical" evidence="9">
    <location>
        <begin position="120"/>
        <end position="142"/>
    </location>
</feature>
<evidence type="ECO:0000256" key="4">
    <source>
        <dbReference type="ARBA" id="ARBA00022475"/>
    </source>
</evidence>
<evidence type="ECO:0000256" key="7">
    <source>
        <dbReference type="ARBA" id="ARBA00022989"/>
    </source>
</evidence>
<feature type="transmembrane region" description="Helical" evidence="9">
    <location>
        <begin position="280"/>
        <end position="305"/>
    </location>
</feature>
<evidence type="ECO:0000313" key="11">
    <source>
        <dbReference type="Proteomes" id="UP001565236"/>
    </source>
</evidence>
<keyword evidence="11" id="KW-1185">Reference proteome</keyword>
<name>A0ABV4DQT2_9LACO</name>
<dbReference type="RefSeq" id="WP_369942665.1">
    <property type="nucleotide sequence ID" value="NZ_JBCLUF010000030.1"/>
</dbReference>
<feature type="transmembrane region" description="Helical" evidence="9">
    <location>
        <begin position="12"/>
        <end position="30"/>
    </location>
</feature>
<protein>
    <recommendedName>
        <fullName evidence="9">Branched-chain amino acid transport system carrier protein</fullName>
    </recommendedName>
</protein>
<dbReference type="Pfam" id="PF05525">
    <property type="entry name" value="Branch_AA_trans"/>
    <property type="match status" value="1"/>
</dbReference>
<dbReference type="InterPro" id="IPR004685">
    <property type="entry name" value="Brnchd-chn_aa_trnsp_Livcs"/>
</dbReference>
<dbReference type="Proteomes" id="UP001565236">
    <property type="component" value="Unassembled WGS sequence"/>
</dbReference>
<sequence>MENNRLTYKNYIVIGSLIFGMLFGAGNLIFPVHLGQLAGANWWQAALGFLTSGVLLPVLGLLAISITSSQGIYDLARPIGHHYALSFMILIYATIGPFFATPRTATVPFTIGFDPYLPKTWHTGGLLLYSALFFLLVYYLSSKESKITVLIAKVLNPVFLLMLFVIFLLAFSSPLALAKNAPITLEYATNALSSGLLQGYNTMDALASLAFGITVITAVKQLGVTEQKEISLATAKGGSLGILSIGVIYIALILLGAQSVSTFGLAENGGITLTQIAHHYLGVFGDALLATLTTVTCLSTSMGLVIASSQTFHQRFEKISYKQMLALNCLLSFTIANLGLDTIISWSLPVLMFLYPLAITLILLGITSPLFQKNSLVYQTTTLFTLIPALFDFVNALPAGLRQTSFVQSMLRFASRNFPFFELGFGWICFSLLGFFIGIIWYLAHSQKRAQ</sequence>
<keyword evidence="4" id="KW-1003">Cell membrane</keyword>
<evidence type="ECO:0000256" key="9">
    <source>
        <dbReference type="RuleBase" id="RU362122"/>
    </source>
</evidence>
<feature type="transmembrane region" description="Helical" evidence="9">
    <location>
        <begin position="383"/>
        <end position="401"/>
    </location>
</feature>
<accession>A0ABV4DQT2</accession>
<organism evidence="10 11">
    <name type="scientific">Ligilactobacillus faecis</name>
    <dbReference type="NCBI Taxonomy" id="762833"/>
    <lineage>
        <taxon>Bacteria</taxon>
        <taxon>Bacillati</taxon>
        <taxon>Bacillota</taxon>
        <taxon>Bacilli</taxon>
        <taxon>Lactobacillales</taxon>
        <taxon>Lactobacillaceae</taxon>
        <taxon>Ligilactobacillus</taxon>
    </lineage>
</organism>
<keyword evidence="7 9" id="KW-1133">Transmembrane helix</keyword>
<feature type="transmembrane region" description="Helical" evidence="9">
    <location>
        <begin position="240"/>
        <end position="260"/>
    </location>
</feature>
<feature type="transmembrane region" description="Helical" evidence="9">
    <location>
        <begin position="154"/>
        <end position="177"/>
    </location>
</feature>
<evidence type="ECO:0000256" key="8">
    <source>
        <dbReference type="ARBA" id="ARBA00023136"/>
    </source>
</evidence>
<gene>
    <name evidence="10" type="primary">brnQ</name>
    <name evidence="10" type="ORF">AALT52_07985</name>
</gene>
<feature type="transmembrane region" description="Helical" evidence="9">
    <location>
        <begin position="83"/>
        <end position="100"/>
    </location>
</feature>
<keyword evidence="5 9" id="KW-0812">Transmembrane</keyword>
<dbReference type="PANTHER" id="PTHR30588">
    <property type="entry name" value="BRANCHED-CHAIN AMINO ACID TRANSPORT SYSTEM 2 CARRIER PROTEIN"/>
    <property type="match status" value="1"/>
</dbReference>
<dbReference type="EMBL" id="JBCLUF010000030">
    <property type="protein sequence ID" value="MEY8662825.1"/>
    <property type="molecule type" value="Genomic_DNA"/>
</dbReference>
<keyword evidence="8 9" id="KW-0472">Membrane</keyword>
<evidence type="ECO:0000256" key="5">
    <source>
        <dbReference type="ARBA" id="ARBA00022692"/>
    </source>
</evidence>
<comment type="caution">
    <text evidence="10">The sequence shown here is derived from an EMBL/GenBank/DDBJ whole genome shotgun (WGS) entry which is preliminary data.</text>
</comment>
<evidence type="ECO:0000313" key="10">
    <source>
        <dbReference type="EMBL" id="MEY8662825.1"/>
    </source>
</evidence>
<feature type="transmembrane region" description="Helical" evidence="9">
    <location>
        <begin position="421"/>
        <end position="444"/>
    </location>
</feature>
<reference evidence="10 11" key="1">
    <citation type="submission" date="2024-03" db="EMBL/GenBank/DDBJ databases">
        <title>Mouse gut bacterial collection (mGBC) of GemPharmatech.</title>
        <authorList>
            <person name="He Y."/>
            <person name="Dong L."/>
            <person name="Wu D."/>
            <person name="Gao X."/>
            <person name="Lin Z."/>
        </authorList>
    </citation>
    <scope>NUCLEOTIDE SEQUENCE [LARGE SCALE GENOMIC DNA]</scope>
    <source>
        <strain evidence="10 11">15-30</strain>
    </source>
</reference>
<comment type="similarity">
    <text evidence="2 9">Belongs to the branched chain amino acid transporter family.</text>
</comment>
<comment type="subcellular location">
    <subcellularLocation>
        <location evidence="1 9">Cell membrane</location>
        <topology evidence="1 9">Multi-pass membrane protein</topology>
    </subcellularLocation>
</comment>
<evidence type="ECO:0000256" key="3">
    <source>
        <dbReference type="ARBA" id="ARBA00022448"/>
    </source>
</evidence>
<keyword evidence="3 9" id="KW-0813">Transport</keyword>
<dbReference type="NCBIfam" id="TIGR00796">
    <property type="entry name" value="livcs"/>
    <property type="match status" value="1"/>
</dbReference>
<evidence type="ECO:0000256" key="6">
    <source>
        <dbReference type="ARBA" id="ARBA00022970"/>
    </source>
</evidence>
<evidence type="ECO:0000256" key="1">
    <source>
        <dbReference type="ARBA" id="ARBA00004651"/>
    </source>
</evidence>